<evidence type="ECO:0000256" key="10">
    <source>
        <dbReference type="ARBA" id="ARBA00022840"/>
    </source>
</evidence>
<dbReference type="EC" id="2.7.13.3" evidence="3"/>
<sequence length="549" mass="61747">MPQISIRHLRHIRNLPVYGKIALLAFGLTSFSLLIGGIIVLGIMTRMTEDELGRRLMTTARTVAEQPHIREQVQLPVANAQDIAYETENIRVINDVSYIVVLNMERIRYSHPITDRIGKPIADKDVEPAFAEHSYLSKVKGEVGSALRAYVPIMNEQHHQVGVVMAGMLLPSIGQMIWDQRGPIAATLMLALLFGLLGAWQLSRNIKRQMYNLEPQEIARILLERTAAFQAMHEGVIAVDNKERITIFNERAKQIFDIEGNPVGLPIRDVIPDTRLPEILTLQQPIYNRELIVRNAVIWSNRIPITVQGQTVGAIAIFQDRTELAHMAEELTGVKAFVDALRVQNHEYMNKLHTIAGLIQLEHYEQALDYLFEVSERQEELLSFVKERFSDEGIGGLLFSKVSRGQELGIHVELDKRSGLTHFPPKLDRHDFVLLLGNLIENAFDALEISDREDKEIVISIEQDDEVLSIMVEDNANGMDEITQQHMLENGFSTKAADGRGIGLYLIGNIIEKGCGELICHTSLGNGTTMIITFPMQEMASLSAIHDHI</sequence>
<comment type="subcellular location">
    <subcellularLocation>
        <location evidence="2">Cell membrane</location>
        <topology evidence="2">Multi-pass membrane protein</topology>
    </subcellularLocation>
</comment>
<accession>A0A559J0I7</accession>
<dbReference type="OrthoDB" id="9792686at2"/>
<evidence type="ECO:0000256" key="7">
    <source>
        <dbReference type="ARBA" id="ARBA00022692"/>
    </source>
</evidence>
<dbReference type="InterPro" id="IPR000014">
    <property type="entry name" value="PAS"/>
</dbReference>
<feature type="domain" description="Histidine kinase" evidence="15">
    <location>
        <begin position="343"/>
        <end position="538"/>
    </location>
</feature>
<evidence type="ECO:0000256" key="1">
    <source>
        <dbReference type="ARBA" id="ARBA00000085"/>
    </source>
</evidence>
<dbReference type="EMBL" id="VNJK01000001">
    <property type="protein sequence ID" value="TVX93405.1"/>
    <property type="molecule type" value="Genomic_DNA"/>
</dbReference>
<dbReference type="GO" id="GO:0000155">
    <property type="term" value="F:phosphorelay sensor kinase activity"/>
    <property type="evidence" value="ECO:0007669"/>
    <property type="project" value="InterPro"/>
</dbReference>
<evidence type="ECO:0000313" key="16">
    <source>
        <dbReference type="EMBL" id="TVX93405.1"/>
    </source>
</evidence>
<evidence type="ECO:0000259" key="15">
    <source>
        <dbReference type="PROSITE" id="PS50109"/>
    </source>
</evidence>
<dbReference type="InterPro" id="IPR035965">
    <property type="entry name" value="PAS-like_dom_sf"/>
</dbReference>
<dbReference type="GO" id="GO:0005886">
    <property type="term" value="C:plasma membrane"/>
    <property type="evidence" value="ECO:0007669"/>
    <property type="project" value="UniProtKB-SubCell"/>
</dbReference>
<dbReference type="AlphaFoldDB" id="A0A559J0I7"/>
<dbReference type="PROSITE" id="PS50109">
    <property type="entry name" value="HIS_KIN"/>
    <property type="match status" value="1"/>
</dbReference>
<keyword evidence="9 16" id="KW-0418">Kinase</keyword>
<comment type="caution">
    <text evidence="16">The sequence shown here is derived from an EMBL/GenBank/DDBJ whole genome shotgun (WGS) entry which is preliminary data.</text>
</comment>
<evidence type="ECO:0000256" key="9">
    <source>
        <dbReference type="ARBA" id="ARBA00022777"/>
    </source>
</evidence>
<dbReference type="Pfam" id="PF17203">
    <property type="entry name" value="sCache_3_2"/>
    <property type="match status" value="1"/>
</dbReference>
<evidence type="ECO:0000256" key="8">
    <source>
        <dbReference type="ARBA" id="ARBA00022741"/>
    </source>
</evidence>
<dbReference type="Gene3D" id="3.30.565.10">
    <property type="entry name" value="Histidine kinase-like ATPase, C-terminal domain"/>
    <property type="match status" value="1"/>
</dbReference>
<dbReference type="InterPro" id="IPR033463">
    <property type="entry name" value="sCache_3"/>
</dbReference>
<dbReference type="SMART" id="SM00091">
    <property type="entry name" value="PAS"/>
    <property type="match status" value="1"/>
</dbReference>
<dbReference type="InterPro" id="IPR039506">
    <property type="entry name" value="SPOB_a"/>
</dbReference>
<dbReference type="InterPro" id="IPR004358">
    <property type="entry name" value="Sig_transdc_His_kin-like_C"/>
</dbReference>
<dbReference type="GO" id="GO:0005524">
    <property type="term" value="F:ATP binding"/>
    <property type="evidence" value="ECO:0007669"/>
    <property type="project" value="UniProtKB-KW"/>
</dbReference>
<evidence type="ECO:0000256" key="6">
    <source>
        <dbReference type="ARBA" id="ARBA00022679"/>
    </source>
</evidence>
<dbReference type="InterPro" id="IPR005467">
    <property type="entry name" value="His_kinase_dom"/>
</dbReference>
<dbReference type="InterPro" id="IPR016120">
    <property type="entry name" value="Sig_transdc_His_kin_SpoOB"/>
</dbReference>
<name>A0A559J0I7_9BACL</name>
<reference evidence="16 17" key="1">
    <citation type="submission" date="2019-07" db="EMBL/GenBank/DDBJ databases">
        <authorList>
            <person name="Kim J."/>
        </authorList>
    </citation>
    <scope>NUCLEOTIDE SEQUENCE [LARGE SCALE GENOMIC DNA]</scope>
    <source>
        <strain evidence="16 17">N4</strain>
    </source>
</reference>
<evidence type="ECO:0000256" key="14">
    <source>
        <dbReference type="SAM" id="Phobius"/>
    </source>
</evidence>
<dbReference type="Pfam" id="PF14689">
    <property type="entry name" value="SPOB_a"/>
    <property type="match status" value="1"/>
</dbReference>
<dbReference type="SUPFAM" id="SSF55890">
    <property type="entry name" value="Sporulation response regulatory protein Spo0B"/>
    <property type="match status" value="1"/>
</dbReference>
<protein>
    <recommendedName>
        <fullName evidence="3">histidine kinase</fullName>
        <ecNumber evidence="3">2.7.13.3</ecNumber>
    </recommendedName>
</protein>
<dbReference type="InterPro" id="IPR052162">
    <property type="entry name" value="Sensor_kinase/Photoreceptor"/>
</dbReference>
<dbReference type="Pfam" id="PF02518">
    <property type="entry name" value="HATPase_c"/>
    <property type="match status" value="1"/>
</dbReference>
<dbReference type="SMART" id="SM00387">
    <property type="entry name" value="HATPase_c"/>
    <property type="match status" value="1"/>
</dbReference>
<dbReference type="PANTHER" id="PTHR43304:SF1">
    <property type="entry name" value="PAC DOMAIN-CONTAINING PROTEIN"/>
    <property type="match status" value="1"/>
</dbReference>
<comment type="catalytic activity">
    <reaction evidence="1">
        <text>ATP + protein L-histidine = ADP + protein N-phospho-L-histidine.</text>
        <dbReference type="EC" id="2.7.13.3"/>
    </reaction>
</comment>
<dbReference type="RefSeq" id="WP_144989867.1">
    <property type="nucleotide sequence ID" value="NZ_VNJK01000001.1"/>
</dbReference>
<keyword evidence="10" id="KW-0067">ATP-binding</keyword>
<dbReference type="SUPFAM" id="SSF55874">
    <property type="entry name" value="ATPase domain of HSP90 chaperone/DNA topoisomerase II/histidine kinase"/>
    <property type="match status" value="1"/>
</dbReference>
<dbReference type="SUPFAM" id="SSF55785">
    <property type="entry name" value="PYP-like sensor domain (PAS domain)"/>
    <property type="match status" value="1"/>
</dbReference>
<evidence type="ECO:0000256" key="4">
    <source>
        <dbReference type="ARBA" id="ARBA00022475"/>
    </source>
</evidence>
<evidence type="ECO:0000256" key="12">
    <source>
        <dbReference type="ARBA" id="ARBA00023012"/>
    </source>
</evidence>
<organism evidence="16 17">
    <name type="scientific">Paenibacillus agilis</name>
    <dbReference type="NCBI Taxonomy" id="3020863"/>
    <lineage>
        <taxon>Bacteria</taxon>
        <taxon>Bacillati</taxon>
        <taxon>Bacillota</taxon>
        <taxon>Bacilli</taxon>
        <taxon>Bacillales</taxon>
        <taxon>Paenibacillaceae</taxon>
        <taxon>Paenibacillus</taxon>
    </lineage>
</organism>
<proteinExistence type="predicted"/>
<evidence type="ECO:0000256" key="13">
    <source>
        <dbReference type="ARBA" id="ARBA00023136"/>
    </source>
</evidence>
<keyword evidence="7 14" id="KW-0812">Transmembrane</keyword>
<keyword evidence="13 14" id="KW-0472">Membrane</keyword>
<dbReference type="Proteomes" id="UP000318102">
    <property type="component" value="Unassembled WGS sequence"/>
</dbReference>
<keyword evidence="17" id="KW-1185">Reference proteome</keyword>
<dbReference type="InterPro" id="IPR036890">
    <property type="entry name" value="HATPase_C_sf"/>
</dbReference>
<dbReference type="InterPro" id="IPR029151">
    <property type="entry name" value="Sensor-like_sf"/>
</dbReference>
<evidence type="ECO:0000256" key="11">
    <source>
        <dbReference type="ARBA" id="ARBA00022989"/>
    </source>
</evidence>
<keyword evidence="11 14" id="KW-1133">Transmembrane helix</keyword>
<gene>
    <name evidence="16" type="ORF">FPZ44_10270</name>
</gene>
<evidence type="ECO:0000256" key="2">
    <source>
        <dbReference type="ARBA" id="ARBA00004651"/>
    </source>
</evidence>
<keyword evidence="12" id="KW-0902">Two-component regulatory system</keyword>
<dbReference type="SUPFAM" id="SSF103190">
    <property type="entry name" value="Sensory domain-like"/>
    <property type="match status" value="1"/>
</dbReference>
<dbReference type="PANTHER" id="PTHR43304">
    <property type="entry name" value="PHYTOCHROME-LIKE PROTEIN CPH1"/>
    <property type="match status" value="1"/>
</dbReference>
<feature type="transmembrane region" description="Helical" evidence="14">
    <location>
        <begin position="21"/>
        <end position="45"/>
    </location>
</feature>
<evidence type="ECO:0000256" key="3">
    <source>
        <dbReference type="ARBA" id="ARBA00012438"/>
    </source>
</evidence>
<dbReference type="PRINTS" id="PR00344">
    <property type="entry name" value="BCTRLSENSOR"/>
</dbReference>
<keyword evidence="8" id="KW-0547">Nucleotide-binding</keyword>
<dbReference type="Pfam" id="PF13596">
    <property type="entry name" value="PAS_10"/>
    <property type="match status" value="1"/>
</dbReference>
<dbReference type="Gene3D" id="3.30.450.20">
    <property type="entry name" value="PAS domain"/>
    <property type="match status" value="2"/>
</dbReference>
<dbReference type="Gene3D" id="1.10.287.130">
    <property type="match status" value="1"/>
</dbReference>
<evidence type="ECO:0000256" key="5">
    <source>
        <dbReference type="ARBA" id="ARBA00022553"/>
    </source>
</evidence>
<keyword evidence="6" id="KW-0808">Transferase</keyword>
<keyword evidence="5" id="KW-0597">Phosphoprotein</keyword>
<dbReference type="InterPro" id="IPR003594">
    <property type="entry name" value="HATPase_dom"/>
</dbReference>
<evidence type="ECO:0000313" key="17">
    <source>
        <dbReference type="Proteomes" id="UP000318102"/>
    </source>
</evidence>
<keyword evidence="4" id="KW-1003">Cell membrane</keyword>